<dbReference type="GO" id="GO:0004016">
    <property type="term" value="F:adenylate cyclase activity"/>
    <property type="evidence" value="ECO:0007669"/>
    <property type="project" value="TreeGrafter"/>
</dbReference>
<gene>
    <name evidence="4" type="ORF">S01H4_49662</name>
</gene>
<organism evidence="4">
    <name type="scientific">marine sediment metagenome</name>
    <dbReference type="NCBI Taxonomy" id="412755"/>
    <lineage>
        <taxon>unclassified sequences</taxon>
        <taxon>metagenomes</taxon>
        <taxon>ecological metagenomes</taxon>
    </lineage>
</organism>
<dbReference type="Pfam" id="PF13191">
    <property type="entry name" value="AAA_16"/>
    <property type="match status" value="1"/>
</dbReference>
<dbReference type="EMBL" id="BART01028118">
    <property type="protein sequence ID" value="GAH01301.1"/>
    <property type="molecule type" value="Genomic_DNA"/>
</dbReference>
<evidence type="ECO:0000313" key="4">
    <source>
        <dbReference type="EMBL" id="GAH01301.1"/>
    </source>
</evidence>
<dbReference type="InterPro" id="IPR027417">
    <property type="entry name" value="P-loop_NTPase"/>
</dbReference>
<evidence type="ECO:0000256" key="1">
    <source>
        <dbReference type="ARBA" id="ARBA00022741"/>
    </source>
</evidence>
<dbReference type="GO" id="GO:0005524">
    <property type="term" value="F:ATP binding"/>
    <property type="evidence" value="ECO:0007669"/>
    <property type="project" value="UniProtKB-KW"/>
</dbReference>
<sequence>TFLSQPAHALSKDEAVSFIKIMTKPQPPKFLDGSLPRSDEKEAVFVAREQVLRQLDRFLQQIVGGRGKVVFVTGDAGSGKTALIREFTQRALVMHPEILVTYGDCNALTGIGDPYLPFREALGVLTGDLEQKWVSGCLRREQAQQLWANIPLSVQSIVEEGPDLIDTFLSGTALLTRGKAYNPEKVEWLHPLEELINRKAAYLATTGPEQKDLFTQYTKVFQVISLQQPILLVLDDLQWADLGSISLLFHLGRKIEDSRILILGAFRSSEITG</sequence>
<evidence type="ECO:0000256" key="2">
    <source>
        <dbReference type="ARBA" id="ARBA00022840"/>
    </source>
</evidence>
<accession>X1BZM1</accession>
<feature type="non-terminal residue" evidence="4">
    <location>
        <position position="273"/>
    </location>
</feature>
<feature type="domain" description="Orc1-like AAA ATPase" evidence="3">
    <location>
        <begin position="45"/>
        <end position="262"/>
    </location>
</feature>
<dbReference type="PANTHER" id="PTHR16305">
    <property type="entry name" value="TESTICULAR SOLUBLE ADENYLYL CYCLASE"/>
    <property type="match status" value="1"/>
</dbReference>
<dbReference type="InterPro" id="IPR041664">
    <property type="entry name" value="AAA_16"/>
</dbReference>
<proteinExistence type="predicted"/>
<dbReference type="Gene3D" id="3.40.50.300">
    <property type="entry name" value="P-loop containing nucleotide triphosphate hydrolases"/>
    <property type="match status" value="1"/>
</dbReference>
<keyword evidence="2" id="KW-0067">ATP-binding</keyword>
<evidence type="ECO:0000259" key="3">
    <source>
        <dbReference type="Pfam" id="PF13191"/>
    </source>
</evidence>
<dbReference type="AlphaFoldDB" id="X1BZM1"/>
<name>X1BZM1_9ZZZZ</name>
<reference evidence="4" key="1">
    <citation type="journal article" date="2014" name="Front. Microbiol.">
        <title>High frequency of phylogenetically diverse reductive dehalogenase-homologous genes in deep subseafloor sedimentary metagenomes.</title>
        <authorList>
            <person name="Kawai M."/>
            <person name="Futagami T."/>
            <person name="Toyoda A."/>
            <person name="Takaki Y."/>
            <person name="Nishi S."/>
            <person name="Hori S."/>
            <person name="Arai W."/>
            <person name="Tsubouchi T."/>
            <person name="Morono Y."/>
            <person name="Uchiyama I."/>
            <person name="Ito T."/>
            <person name="Fujiyama A."/>
            <person name="Inagaki F."/>
            <person name="Takami H."/>
        </authorList>
    </citation>
    <scope>NUCLEOTIDE SEQUENCE</scope>
    <source>
        <strain evidence="4">Expedition CK06-06</strain>
    </source>
</reference>
<dbReference type="PANTHER" id="PTHR16305:SF28">
    <property type="entry name" value="GUANYLATE CYCLASE DOMAIN-CONTAINING PROTEIN"/>
    <property type="match status" value="1"/>
</dbReference>
<keyword evidence="1" id="KW-0547">Nucleotide-binding</keyword>
<feature type="non-terminal residue" evidence="4">
    <location>
        <position position="1"/>
    </location>
</feature>
<dbReference type="GO" id="GO:0005737">
    <property type="term" value="C:cytoplasm"/>
    <property type="evidence" value="ECO:0007669"/>
    <property type="project" value="TreeGrafter"/>
</dbReference>
<protein>
    <recommendedName>
        <fullName evidence="3">Orc1-like AAA ATPase domain-containing protein</fullName>
    </recommendedName>
</protein>
<comment type="caution">
    <text evidence="4">The sequence shown here is derived from an EMBL/GenBank/DDBJ whole genome shotgun (WGS) entry which is preliminary data.</text>
</comment>
<dbReference type="SUPFAM" id="SSF52540">
    <property type="entry name" value="P-loop containing nucleoside triphosphate hydrolases"/>
    <property type="match status" value="1"/>
</dbReference>